<sequence>MATTTDSISEPIDSLSSTDTDLILSKEVIQRLPGLDDLDRRLLEQDFSPLTFIDSQLTNMSATQLREVLRTKLEAIKEQSSQAAPSTKATTSRSVDVSKITDMYVRGRALVSQAADLDHRLASTRNRLIQVLRLRDTLISASSTLVLCRTYISQVSSLPSNLERALADLSSTTQRLAFTKLIEKRVEAYVSIPAVGTCMKQFASYTNTLIKHLPAIQGSPLDDAASFWTDALPHMALGTVLEGHKSLAAIVIDRGQVFFSNAPVDQPINEKIKEIALSVQRLQHVVDLSAPYLSKLEGTVSNWIKQAYDELKSISMGLSITGESIYNTSVVIAIYEAYLNSVLKSLTRLLKVVTIGHDNGAFITAATAFVAFEMDLRRGPLYERLAILFPELKRPILSGLFVPLFSSLILSDLDSNISKLKLDSLTTLDTIDFSGFNIYNGLPPSQIVSVLRGWKSFLQQISAFLDNNTKLYVSEAVIQCMKELATFLLERLSFPTDNNPILQKRYAQISGFPVQNSLLNKSACKQMTVYDPSELLVVPLVPRVIATVYGVLWSVSTFEGNAAEMLQTHLVVTSDEATDIHEVEQLAERSASNDYKSIYAKQKELLNSLQETWDTVSDMAMRTLAGVMAGELCSGGIYPLIDAHSNGKQEFRRVQGLITGQFELFLDTFKTTTFPAIFAETLTPAICNAVGCCVVASPKAKEPLISILSSIKELIHDIGHIVTNYIPSRLYDTISKCVEEKVVGVLSFLLLLLENRKGTTHKQLADFLPMCTDTKQWFTELTRSWTK</sequence>
<evidence type="ECO:0000313" key="2">
    <source>
        <dbReference type="Proteomes" id="UP000002488"/>
    </source>
</evidence>
<dbReference type="EMBL" id="ACGJ01002927">
    <property type="protein sequence ID" value="EES98416.1"/>
    <property type="molecule type" value="Genomic_DNA"/>
</dbReference>
<dbReference type="VEuPathDB" id="GiardiaDB:GL50581_4365"/>
<evidence type="ECO:0000313" key="1">
    <source>
        <dbReference type="EMBL" id="EES98416.1"/>
    </source>
</evidence>
<protein>
    <submittedName>
        <fullName evidence="1">Uncharacterized protein</fullName>
    </submittedName>
</protein>
<name>C6LZX9_GIAIB</name>
<reference evidence="1 2" key="1">
    <citation type="journal article" date="2009" name="PLoS Pathog.">
        <title>Draft genome sequencing of giardia intestinalis assemblage B isolate GS: is human giardiasis caused by two different species?</title>
        <authorList>
            <person name="Franzen O."/>
            <person name="Jerlstrom-Hultqvist J."/>
            <person name="Castro E."/>
            <person name="Sherwood E."/>
            <person name="Ankarklev J."/>
            <person name="Reiner D.S."/>
            <person name="Palm D."/>
            <person name="Andersson J.O."/>
            <person name="Andersson B."/>
            <person name="Svard S.G."/>
        </authorList>
    </citation>
    <scope>NUCLEOTIDE SEQUENCE [LARGE SCALE GENOMIC DNA]</scope>
    <source>
        <strain evidence="2">ATCC 50581 / GS clone H7</strain>
    </source>
</reference>
<accession>C6LZX9</accession>
<gene>
    <name evidence="1" type="ORF">GL50581_4365</name>
</gene>
<dbReference type="OMA" id="NAVGCCV"/>
<comment type="caution">
    <text evidence="1">The sequence shown here is derived from an EMBL/GenBank/DDBJ whole genome shotgun (WGS) entry which is preliminary data.</text>
</comment>
<dbReference type="OrthoDB" id="10255673at2759"/>
<dbReference type="Proteomes" id="UP000002488">
    <property type="component" value="Unassembled WGS sequence"/>
</dbReference>
<dbReference type="AlphaFoldDB" id="C6LZX9"/>
<organism evidence="1 2">
    <name type="scientific">Giardia intestinalis (strain ATCC 50581 / GS clone H7)</name>
    <name type="common">Giardia lamblia</name>
    <dbReference type="NCBI Taxonomy" id="598745"/>
    <lineage>
        <taxon>Eukaryota</taxon>
        <taxon>Metamonada</taxon>
        <taxon>Diplomonadida</taxon>
        <taxon>Hexamitidae</taxon>
        <taxon>Giardiinae</taxon>
        <taxon>Giardia</taxon>
    </lineage>
</organism>
<proteinExistence type="predicted"/>